<protein>
    <submittedName>
        <fullName evidence="1">Uncharacterized protein</fullName>
    </submittedName>
</protein>
<accession>A0ACC3Z5L3</accession>
<gene>
    <name evidence="1" type="ORF">CTRU02_205952</name>
</gene>
<sequence length="98" mass="10473">MGTDNAEVASRLGSPSPANHRSPIASPSCPVRVRPFPSPSFLSFLVLNHPHILSLPLLPSTPHTTHTTVVFRSFHIPACGLLASFDQPLSLSPSGCFF</sequence>
<name>A0ACC3Z5L3_COLTU</name>
<comment type="caution">
    <text evidence="1">The sequence shown here is derived from an EMBL/GenBank/DDBJ whole genome shotgun (WGS) entry which is preliminary data.</text>
</comment>
<dbReference type="EMBL" id="VUJX02000003">
    <property type="protein sequence ID" value="KAL0939342.1"/>
    <property type="molecule type" value="Genomic_DNA"/>
</dbReference>
<evidence type="ECO:0000313" key="2">
    <source>
        <dbReference type="Proteomes" id="UP000805649"/>
    </source>
</evidence>
<reference evidence="1 2" key="1">
    <citation type="journal article" date="2020" name="Phytopathology">
        <title>Genome Sequence Resources of Colletotrichum truncatum, C. plurivorum, C. musicola, and C. sojae: Four Species Pathogenic to Soybean (Glycine max).</title>
        <authorList>
            <person name="Rogerio F."/>
            <person name="Boufleur T.R."/>
            <person name="Ciampi-Guillardi M."/>
            <person name="Sukno S.A."/>
            <person name="Thon M.R."/>
            <person name="Massola Junior N.S."/>
            <person name="Baroncelli R."/>
        </authorList>
    </citation>
    <scope>NUCLEOTIDE SEQUENCE [LARGE SCALE GENOMIC DNA]</scope>
    <source>
        <strain evidence="1 2">CMES1059</strain>
    </source>
</reference>
<evidence type="ECO:0000313" key="1">
    <source>
        <dbReference type="EMBL" id="KAL0939342.1"/>
    </source>
</evidence>
<organism evidence="1 2">
    <name type="scientific">Colletotrichum truncatum</name>
    <name type="common">Anthracnose fungus</name>
    <name type="synonym">Colletotrichum capsici</name>
    <dbReference type="NCBI Taxonomy" id="5467"/>
    <lineage>
        <taxon>Eukaryota</taxon>
        <taxon>Fungi</taxon>
        <taxon>Dikarya</taxon>
        <taxon>Ascomycota</taxon>
        <taxon>Pezizomycotina</taxon>
        <taxon>Sordariomycetes</taxon>
        <taxon>Hypocreomycetidae</taxon>
        <taxon>Glomerellales</taxon>
        <taxon>Glomerellaceae</taxon>
        <taxon>Colletotrichum</taxon>
        <taxon>Colletotrichum truncatum species complex</taxon>
    </lineage>
</organism>
<proteinExistence type="predicted"/>
<keyword evidence="2" id="KW-1185">Reference proteome</keyword>
<dbReference type="Proteomes" id="UP000805649">
    <property type="component" value="Unassembled WGS sequence"/>
</dbReference>